<feature type="compositionally biased region" description="Pro residues" evidence="1">
    <location>
        <begin position="607"/>
        <end position="616"/>
    </location>
</feature>
<feature type="compositionally biased region" description="Low complexity" evidence="1">
    <location>
        <begin position="617"/>
        <end position="626"/>
    </location>
</feature>
<reference evidence="3 4" key="1">
    <citation type="journal article" date="2017" name="Mol. Biol. Evol.">
        <title>The 4-celled Tetrabaena socialis nuclear genome reveals the essential components for genetic control of cell number at the origin of multicellularity in the volvocine lineage.</title>
        <authorList>
            <person name="Featherston J."/>
            <person name="Arakaki Y."/>
            <person name="Hanschen E.R."/>
            <person name="Ferris P.J."/>
            <person name="Michod R.E."/>
            <person name="Olson B.J.S.C."/>
            <person name="Nozaki H."/>
            <person name="Durand P.M."/>
        </authorList>
    </citation>
    <scope>NUCLEOTIDE SEQUENCE [LARGE SCALE GENOMIC DNA]</scope>
    <source>
        <strain evidence="3 4">NIES-571</strain>
    </source>
</reference>
<comment type="caution">
    <text evidence="3">The sequence shown here is derived from an EMBL/GenBank/DDBJ whole genome shotgun (WGS) entry which is preliminary data.</text>
</comment>
<accession>A0A2J8A8Y8</accession>
<dbReference type="AlphaFoldDB" id="A0A2J8A8Y8"/>
<dbReference type="InterPro" id="IPR014819">
    <property type="entry name" value="PriCT_2"/>
</dbReference>
<feature type="domain" description="Primase C-terminal 2" evidence="2">
    <location>
        <begin position="229"/>
        <end position="305"/>
    </location>
</feature>
<sequence>MSVRLVESQRVPRKGLAVDDFAQKRSVEDALALLAIPGHTRHEFLSSRVDTRLYLDYDEVLESPLTPEILKDRKDKVIARLDALLGPFSEDKTIVYYSIASRHGFSPRHGKFKVSFRPFVRGLSIPYTEIPLLLRSMQQDDFWDLSVYKEGEQLLAAINGVKDRDDPRVLTKEHADDPDAWYVAQILDDNALPFHMPLDLGHSTTSSTTSLTSSTSLTRESNVDILLVRDVLACLRSERFRDYASWRTVGFALKSLGGDDVYLQEFQEFSRLPEYDTPAAQKACRELFERASTNGVTFGTLRHWAKEDDAEGYQRACAAYRTRSESSTVDRVTDDKILDAARILYTKLTSTQTTPITSVLRHDVSKAVFDVHVLLDDATKGHMTMALDTLHVRGVFHGGTFEKYLNDSEATAIPVVGLEIASVHKDLPPDLQWRIMRPTGTRAVFSTESNRAMIEVLNVNSPGKETANVKFDLKTAAIKKGQVSLLNDAYKRAIENAVVNDMNMGWAINIYNNPTVNIYNSEPSSESNRRPDDDLAQLVIQTHPDAFARIVFAPDVKSSNCNGLFFCDKDTNVWSQEHNGTMEEKVMSLFKSLSTKAAAAAMDAAPAAPPPPPPAAPETEAALDGRAPPPPPPPPRAGAPESAQPRLTFGGVRAAELTALQAAGGTVAAGAAAALAGHRLGTAPRCAHGLFVKIVRDARVHVVTPAPAASRHVAVLLLLLLLAPQV</sequence>
<feature type="region of interest" description="Disordered" evidence="1">
    <location>
        <begin position="601"/>
        <end position="644"/>
    </location>
</feature>
<organism evidence="3 4">
    <name type="scientific">Tetrabaena socialis</name>
    <dbReference type="NCBI Taxonomy" id="47790"/>
    <lineage>
        <taxon>Eukaryota</taxon>
        <taxon>Viridiplantae</taxon>
        <taxon>Chlorophyta</taxon>
        <taxon>core chlorophytes</taxon>
        <taxon>Chlorophyceae</taxon>
        <taxon>CS clade</taxon>
        <taxon>Chlamydomonadales</taxon>
        <taxon>Tetrabaenaceae</taxon>
        <taxon>Tetrabaena</taxon>
    </lineage>
</organism>
<evidence type="ECO:0000313" key="4">
    <source>
        <dbReference type="Proteomes" id="UP000236333"/>
    </source>
</evidence>
<name>A0A2J8A8Y8_9CHLO</name>
<feature type="compositionally biased region" description="Pro residues" evidence="1">
    <location>
        <begin position="627"/>
        <end position="637"/>
    </location>
</feature>
<dbReference type="Proteomes" id="UP000236333">
    <property type="component" value="Unassembled WGS sequence"/>
</dbReference>
<dbReference type="EMBL" id="PGGS01000110">
    <property type="protein sequence ID" value="PNH08961.1"/>
    <property type="molecule type" value="Genomic_DNA"/>
</dbReference>
<gene>
    <name evidence="3" type="ORF">TSOC_004470</name>
</gene>
<evidence type="ECO:0000256" key="1">
    <source>
        <dbReference type="SAM" id="MobiDB-lite"/>
    </source>
</evidence>
<evidence type="ECO:0000259" key="2">
    <source>
        <dbReference type="Pfam" id="PF08707"/>
    </source>
</evidence>
<protein>
    <recommendedName>
        <fullName evidence="2">Primase C-terminal 2 domain-containing protein</fullName>
    </recommendedName>
</protein>
<dbReference type="Pfam" id="PF08707">
    <property type="entry name" value="PriCT_2"/>
    <property type="match status" value="1"/>
</dbReference>
<dbReference type="GO" id="GO:0016817">
    <property type="term" value="F:hydrolase activity, acting on acid anhydrides"/>
    <property type="evidence" value="ECO:0007669"/>
    <property type="project" value="InterPro"/>
</dbReference>
<proteinExistence type="predicted"/>
<keyword evidence="4" id="KW-1185">Reference proteome</keyword>
<evidence type="ECO:0000313" key="3">
    <source>
        <dbReference type="EMBL" id="PNH08961.1"/>
    </source>
</evidence>